<organism evidence="2 3">
    <name type="scientific">Septoria linicola</name>
    <dbReference type="NCBI Taxonomy" id="215465"/>
    <lineage>
        <taxon>Eukaryota</taxon>
        <taxon>Fungi</taxon>
        <taxon>Dikarya</taxon>
        <taxon>Ascomycota</taxon>
        <taxon>Pezizomycotina</taxon>
        <taxon>Dothideomycetes</taxon>
        <taxon>Dothideomycetidae</taxon>
        <taxon>Mycosphaerellales</taxon>
        <taxon>Mycosphaerellaceae</taxon>
        <taxon>Septoria</taxon>
    </lineage>
</organism>
<feature type="compositionally biased region" description="Basic and acidic residues" evidence="1">
    <location>
        <begin position="1"/>
        <end position="10"/>
    </location>
</feature>
<dbReference type="Proteomes" id="UP001056384">
    <property type="component" value="Chromosome 2"/>
</dbReference>
<evidence type="ECO:0000313" key="3">
    <source>
        <dbReference type="Proteomes" id="UP001056384"/>
    </source>
</evidence>
<dbReference type="EMBL" id="CP099419">
    <property type="protein sequence ID" value="USW50311.1"/>
    <property type="molecule type" value="Genomic_DNA"/>
</dbReference>
<name>A0A9Q9EFZ8_9PEZI</name>
<gene>
    <name evidence="2" type="ORF">Slin15195_G036300</name>
</gene>
<feature type="compositionally biased region" description="Low complexity" evidence="1">
    <location>
        <begin position="42"/>
        <end position="56"/>
    </location>
</feature>
<feature type="region of interest" description="Disordered" evidence="1">
    <location>
        <begin position="1"/>
        <end position="80"/>
    </location>
</feature>
<dbReference type="AlphaFoldDB" id="A0A9Q9EFZ8"/>
<evidence type="ECO:0000313" key="2">
    <source>
        <dbReference type="EMBL" id="USW50311.1"/>
    </source>
</evidence>
<accession>A0A9Q9EFZ8</accession>
<dbReference type="OrthoDB" id="3645041at2759"/>
<keyword evidence="3" id="KW-1185">Reference proteome</keyword>
<evidence type="ECO:0000256" key="1">
    <source>
        <dbReference type="SAM" id="MobiDB-lite"/>
    </source>
</evidence>
<reference evidence="2" key="1">
    <citation type="submission" date="2022-06" db="EMBL/GenBank/DDBJ databases">
        <title>Complete genome sequences of two strains of the flax pathogen Septoria linicola.</title>
        <authorList>
            <person name="Lapalu N."/>
            <person name="Simon A."/>
            <person name="Demenou B."/>
            <person name="Paumier D."/>
            <person name="Guillot M.-P."/>
            <person name="Gout L."/>
            <person name="Valade R."/>
        </authorList>
    </citation>
    <scope>NUCLEOTIDE SEQUENCE</scope>
    <source>
        <strain evidence="2">SE15195</strain>
    </source>
</reference>
<proteinExistence type="predicted"/>
<protein>
    <submittedName>
        <fullName evidence="2">Uncharacterized protein</fullName>
    </submittedName>
</protein>
<sequence length="345" mass="39840">MAASHADRHNRPLGRGLRKKRPSRVQLEIQEAKDFIGPSPPSSTGRSSSKTMTTRGPGRPSKRQKITSSPEPRSVRATNGMIIPSFSSKTFRIYDWDAPQADLRFPKISQGRRDEKTRRDIREAGSYIDDGSDDWYAFEGRVDTYDGRMAETIARIFVNRAKVAHGQSWAWNRFEDDELEVRTQAAARAERDPAKRAELIADSLCEKSRLEVFDRIKERLCNEVFLENYDHNRVAEDRRRQDSMIPSITTERREEIAEDEKTVARFVQDEGSVLPEYKISHNWGRYMTQHTLPALTPVYKDEDEIEPYRKNAHFSKICRKCGEDLQLGRCPRCKHVEDAVEPNDP</sequence>